<proteinExistence type="predicted"/>
<dbReference type="Proteomes" id="UP001168620">
    <property type="component" value="Unassembled WGS sequence"/>
</dbReference>
<sequence>GTTPEDVERLRDVGLGDAEIVAATVYVATRLAFSTVNGARGARPGAGLRDAAPPEVLDAVTWGRPIEDPAGS</sequence>
<evidence type="ECO:0000313" key="1">
    <source>
        <dbReference type="EMBL" id="MDN4176011.1"/>
    </source>
</evidence>
<protein>
    <submittedName>
        <fullName evidence="1">Uncharacterized protein</fullName>
    </submittedName>
</protein>
<feature type="non-terminal residue" evidence="1">
    <location>
        <position position="1"/>
    </location>
</feature>
<accession>A0ABT8FMY2</accession>
<comment type="caution">
    <text evidence="1">The sequence shown here is derived from an EMBL/GenBank/DDBJ whole genome shotgun (WGS) entry which is preliminary data.</text>
</comment>
<dbReference type="InterPro" id="IPR029032">
    <property type="entry name" value="AhpD-like"/>
</dbReference>
<keyword evidence="2" id="KW-1185">Reference proteome</keyword>
<dbReference type="Gene3D" id="1.20.1290.10">
    <property type="entry name" value="AhpD-like"/>
    <property type="match status" value="1"/>
</dbReference>
<dbReference type="SUPFAM" id="SSF69118">
    <property type="entry name" value="AhpD-like"/>
    <property type="match status" value="1"/>
</dbReference>
<reference evidence="1" key="1">
    <citation type="submission" date="2023-06" db="EMBL/GenBank/DDBJ databases">
        <title>Draft genome sequence of Nocardioides sp. SOB77.</title>
        <authorList>
            <person name="Zhang G."/>
        </authorList>
    </citation>
    <scope>NUCLEOTIDE SEQUENCE</scope>
    <source>
        <strain evidence="1">SOB77</strain>
    </source>
</reference>
<gene>
    <name evidence="1" type="ORF">QWY28_23905</name>
</gene>
<evidence type="ECO:0000313" key="2">
    <source>
        <dbReference type="Proteomes" id="UP001168620"/>
    </source>
</evidence>
<name>A0ABT8FMY2_9ACTN</name>
<dbReference type="EMBL" id="JAUHJQ010000235">
    <property type="protein sequence ID" value="MDN4176011.1"/>
    <property type="molecule type" value="Genomic_DNA"/>
</dbReference>
<organism evidence="1 2">
    <name type="scientific">Nocardioides oceani</name>
    <dbReference type="NCBI Taxonomy" id="3058369"/>
    <lineage>
        <taxon>Bacteria</taxon>
        <taxon>Bacillati</taxon>
        <taxon>Actinomycetota</taxon>
        <taxon>Actinomycetes</taxon>
        <taxon>Propionibacteriales</taxon>
        <taxon>Nocardioidaceae</taxon>
        <taxon>Nocardioides</taxon>
    </lineage>
</organism>